<name>A0A0C2N680_THEKT</name>
<reference evidence="1 2" key="1">
    <citation type="journal article" date="2014" name="Genome Biol. Evol.">
        <title>The genome of the myxosporean Thelohanellus kitauei shows adaptations to nutrient acquisition within its fish host.</title>
        <authorList>
            <person name="Yang Y."/>
            <person name="Xiong J."/>
            <person name="Zhou Z."/>
            <person name="Huo F."/>
            <person name="Miao W."/>
            <person name="Ran C."/>
            <person name="Liu Y."/>
            <person name="Zhang J."/>
            <person name="Feng J."/>
            <person name="Wang M."/>
            <person name="Wang M."/>
            <person name="Wang L."/>
            <person name="Yao B."/>
        </authorList>
    </citation>
    <scope>NUCLEOTIDE SEQUENCE [LARGE SCALE GENOMIC DNA]</scope>
    <source>
        <strain evidence="1">Wuqing</strain>
    </source>
</reference>
<protein>
    <submittedName>
        <fullName evidence="1">Uncharacterized protein</fullName>
    </submittedName>
</protein>
<comment type="caution">
    <text evidence="1">The sequence shown here is derived from an EMBL/GenBank/DDBJ whole genome shotgun (WGS) entry which is preliminary data.</text>
</comment>
<evidence type="ECO:0000313" key="1">
    <source>
        <dbReference type="EMBL" id="KII75111.1"/>
    </source>
</evidence>
<dbReference type="Proteomes" id="UP000031668">
    <property type="component" value="Unassembled WGS sequence"/>
</dbReference>
<keyword evidence="2" id="KW-1185">Reference proteome</keyword>
<sequence length="100" mass="11760">MMMHFPLGYTLQMMPTIYRIVIRRQILHFKSTGVYHVMKNHITSNLQKKVTRHISSYLPQILHVDNPKRFSSSINNLFGTKMFNTHSFSDVLPGDSKYMD</sequence>
<accession>A0A0C2N680</accession>
<organism evidence="1 2">
    <name type="scientific">Thelohanellus kitauei</name>
    <name type="common">Myxosporean</name>
    <dbReference type="NCBI Taxonomy" id="669202"/>
    <lineage>
        <taxon>Eukaryota</taxon>
        <taxon>Metazoa</taxon>
        <taxon>Cnidaria</taxon>
        <taxon>Myxozoa</taxon>
        <taxon>Myxosporea</taxon>
        <taxon>Bivalvulida</taxon>
        <taxon>Platysporina</taxon>
        <taxon>Myxobolidae</taxon>
        <taxon>Thelohanellus</taxon>
    </lineage>
</organism>
<evidence type="ECO:0000313" key="2">
    <source>
        <dbReference type="Proteomes" id="UP000031668"/>
    </source>
</evidence>
<gene>
    <name evidence="1" type="ORF">RF11_04202</name>
</gene>
<proteinExistence type="predicted"/>
<dbReference type="AlphaFoldDB" id="A0A0C2N680"/>
<dbReference type="EMBL" id="JWZT01000033">
    <property type="protein sequence ID" value="KII75111.1"/>
    <property type="molecule type" value="Genomic_DNA"/>
</dbReference>